<dbReference type="PANTHER" id="PTHR30212">
    <property type="entry name" value="PROTEIN YIIM"/>
    <property type="match status" value="1"/>
</dbReference>
<dbReference type="InterPro" id="IPR039261">
    <property type="entry name" value="FNR_nucleotide-bd"/>
</dbReference>
<organism evidence="7 8">
    <name type="scientific">Trichoderma cornu-damae</name>
    <dbReference type="NCBI Taxonomy" id="654480"/>
    <lineage>
        <taxon>Eukaryota</taxon>
        <taxon>Fungi</taxon>
        <taxon>Dikarya</taxon>
        <taxon>Ascomycota</taxon>
        <taxon>Pezizomycotina</taxon>
        <taxon>Sordariomycetes</taxon>
        <taxon>Hypocreomycetidae</taxon>
        <taxon>Hypocreales</taxon>
        <taxon>Hypocreaceae</taxon>
        <taxon>Trichoderma</taxon>
    </lineage>
</organism>
<dbReference type="InterPro" id="IPR012675">
    <property type="entry name" value="Beta-grasp_dom_sf"/>
</dbReference>
<dbReference type="Pfam" id="PF17799">
    <property type="entry name" value="RRM_Rrp7"/>
    <property type="match status" value="1"/>
</dbReference>
<dbReference type="Pfam" id="PF03475">
    <property type="entry name" value="YiiM_3-alpha"/>
    <property type="match status" value="1"/>
</dbReference>
<dbReference type="PROSITE" id="PS51085">
    <property type="entry name" value="2FE2S_FER_2"/>
    <property type="match status" value="1"/>
</dbReference>
<dbReference type="PROSITE" id="PS51340">
    <property type="entry name" value="MOSC"/>
    <property type="match status" value="1"/>
</dbReference>
<dbReference type="InterPro" id="IPR017927">
    <property type="entry name" value="FAD-bd_FR_type"/>
</dbReference>
<dbReference type="SUPFAM" id="SSF52343">
    <property type="entry name" value="Ferredoxin reductase-like, C-terminal NADP-linked domain"/>
    <property type="match status" value="1"/>
</dbReference>
<keyword evidence="1" id="KW-0001">2Fe-2S</keyword>
<gene>
    <name evidence="7" type="ORF">Trco_000843</name>
</gene>
<dbReference type="Pfam" id="PF12923">
    <property type="entry name" value="RRP7"/>
    <property type="match status" value="1"/>
</dbReference>
<proteinExistence type="predicted"/>
<keyword evidence="1" id="KW-0408">Iron</keyword>
<dbReference type="Pfam" id="PF00175">
    <property type="entry name" value="NAD_binding_1"/>
    <property type="match status" value="1"/>
</dbReference>
<dbReference type="Gene3D" id="3.40.50.80">
    <property type="entry name" value="Nucleotide-binding domain of ferredoxin-NADP reductase (FNR) module"/>
    <property type="match status" value="1"/>
</dbReference>
<reference evidence="7" key="1">
    <citation type="submission" date="2021-08" db="EMBL/GenBank/DDBJ databases">
        <title>Chromosome-Level Trichoderma cornu-damae using Hi-C Data.</title>
        <authorList>
            <person name="Kim C.S."/>
        </authorList>
    </citation>
    <scope>NUCLEOTIDE SEQUENCE</scope>
    <source>
        <strain evidence="7">KA19-0412C</strain>
    </source>
</reference>
<dbReference type="Gene3D" id="3.10.20.30">
    <property type="match status" value="1"/>
</dbReference>
<dbReference type="InterPro" id="IPR011037">
    <property type="entry name" value="Pyrv_Knase-like_insert_dom_sf"/>
</dbReference>
<feature type="domain" description="FAD-binding FR-type" evidence="6">
    <location>
        <begin position="238"/>
        <end position="351"/>
    </location>
</feature>
<evidence type="ECO:0000313" key="8">
    <source>
        <dbReference type="Proteomes" id="UP000827724"/>
    </source>
</evidence>
<protein>
    <recommendedName>
        <fullName evidence="9">MOSC domain-containing protein</fullName>
    </recommendedName>
</protein>
<dbReference type="OrthoDB" id="5390at2759"/>
<dbReference type="PROSITE" id="PS00197">
    <property type="entry name" value="2FE2S_FER_1"/>
    <property type="match status" value="1"/>
</dbReference>
<dbReference type="InterPro" id="IPR024326">
    <property type="entry name" value="RRP7_C"/>
</dbReference>
<dbReference type="EMBL" id="JAIWOZ010000001">
    <property type="protein sequence ID" value="KAH6610823.1"/>
    <property type="molecule type" value="Genomic_DNA"/>
</dbReference>
<comment type="caution">
    <text evidence="7">The sequence shown here is derived from an EMBL/GenBank/DDBJ whole genome shotgun (WGS) entry which is preliminary data.</text>
</comment>
<dbReference type="SUPFAM" id="SSF54292">
    <property type="entry name" value="2Fe-2S ferredoxin-like"/>
    <property type="match status" value="1"/>
</dbReference>
<keyword evidence="2" id="KW-0411">Iron-sulfur</keyword>
<feature type="region of interest" description="Disordered" evidence="3">
    <location>
        <begin position="874"/>
        <end position="894"/>
    </location>
</feature>
<evidence type="ECO:0000259" key="5">
    <source>
        <dbReference type="PROSITE" id="PS51340"/>
    </source>
</evidence>
<evidence type="ECO:0000256" key="1">
    <source>
        <dbReference type="ARBA" id="ARBA00022714"/>
    </source>
</evidence>
<dbReference type="SUPFAM" id="SSF63380">
    <property type="entry name" value="Riboflavin synthase domain-like"/>
    <property type="match status" value="1"/>
</dbReference>
<dbReference type="GO" id="GO:0030170">
    <property type="term" value="F:pyridoxal phosphate binding"/>
    <property type="evidence" value="ECO:0007669"/>
    <property type="project" value="InterPro"/>
</dbReference>
<feature type="domain" description="2Fe-2S ferredoxin-type" evidence="4">
    <location>
        <begin position="468"/>
        <end position="564"/>
    </location>
</feature>
<dbReference type="InterPro" id="IPR001041">
    <property type="entry name" value="2Fe-2S_ferredoxin-type"/>
</dbReference>
<dbReference type="PRINTS" id="PR00409">
    <property type="entry name" value="PHDIOXRDTASE"/>
</dbReference>
<dbReference type="GO" id="GO:0016491">
    <property type="term" value="F:oxidoreductase activity"/>
    <property type="evidence" value="ECO:0007669"/>
    <property type="project" value="InterPro"/>
</dbReference>
<dbReference type="AlphaFoldDB" id="A0A9P8TZM9"/>
<keyword evidence="1" id="KW-0479">Metal-binding</keyword>
<keyword evidence="8" id="KW-1185">Reference proteome</keyword>
<dbReference type="Gene3D" id="2.40.30.10">
    <property type="entry name" value="Translation factors"/>
    <property type="match status" value="1"/>
</dbReference>
<dbReference type="CDD" id="cd12293">
    <property type="entry name" value="dRRM_Rrp7p"/>
    <property type="match status" value="1"/>
</dbReference>
<dbReference type="Gene3D" id="2.40.33.20">
    <property type="entry name" value="PK beta-barrel domain-like"/>
    <property type="match status" value="1"/>
</dbReference>
<dbReference type="CDD" id="cd06185">
    <property type="entry name" value="PDR_like"/>
    <property type="match status" value="1"/>
</dbReference>
<evidence type="ECO:0000256" key="2">
    <source>
        <dbReference type="ARBA" id="ARBA00023014"/>
    </source>
</evidence>
<accession>A0A9P8TZM9</accession>
<sequence>MRDSYLEDLAAPFEADRLIEIRTSGMKLMPGLSVMSGIDKEPRAVSMKVDKLGLEGDEHDLTFHGGLDKAILGYCSSHYPSWQESYPDRVDKFVPGGFGENFVTAHMNERNVCIGDVISVGPEVVLQVSLPRQPCFKLNHRFSLKNFAPETYKTSRTGWYYRVLREGRVRAGDELKLVERKWPEWTVERVQEYLHRVTDNDEMNEKLAGMEALGNEARGQFKNRVAKAQRRKLQKKEDAWESFKVVARKMETPRTVSLVIEAAPKPHFDGFPWAAHAKLKLGNGLVRRYSVVSSSGEGSESARRLEFGIALDENSRGGSRYVHESVGVGDAIEVANVTSDVHGPANAASHHVFIAGGIGITAFLQLMKSYDSINWSFQLHYAVRSSDDMPFRDQLESYGDRVVIYDKSKGQRMDVKSAMTNTPWNTFLYVCGPNRMMEAAKAVAEEAAISPQEIHFEAFSADTTGDAFEAQVVNRKNKVVQVGEEESLLEALRREFGDIPSSCEVGNCGTCKVAVKSGDVLHRGSALMPDEKGSSMLTCGDFRRGAFGPRERAHDAIIRKDKTSNGEMAELPLHAGATYAIKMVPIDATGDQFAILPIQMPPAPSFPKTALHEVRIRRNAPKTPTANDSRSLFLKNIPADSTEPHFRAVFTELVGAGRFETMTFEGDDKAEVAVDPARAIKIAGFARKRKRGEVEDEEKAEEEAARLPDIWTRRLHRSGSTAIVLLADEKSVQLVLKAIAKLQKTKKYPVWGQGLSGEVQSLGSPWISSHLRLCRAEKAEIQQATHAFFNVFNRKEKEAAELSKRLRNEPDEDGFITVTRGGKAAPANQYEAEEARRKMVEKASKKKSEMKDFYRFQLRERRKQEQAQLLRRFEEDKKKVNAMREKRGKFKPET</sequence>
<evidence type="ECO:0008006" key="9">
    <source>
        <dbReference type="Google" id="ProtNLM"/>
    </source>
</evidence>
<dbReference type="InterPro" id="IPR005163">
    <property type="entry name" value="Tri_helical_YiiM-like"/>
</dbReference>
<dbReference type="InterPro" id="IPR040447">
    <property type="entry name" value="RRM_Rrp7"/>
</dbReference>
<dbReference type="InterPro" id="IPR001433">
    <property type="entry name" value="OxRdtase_FAD/NAD-bd"/>
</dbReference>
<dbReference type="InterPro" id="IPR006058">
    <property type="entry name" value="2Fe2S_fd_BS"/>
</dbReference>
<dbReference type="Proteomes" id="UP000827724">
    <property type="component" value="Unassembled WGS sequence"/>
</dbReference>
<dbReference type="InterPro" id="IPR005302">
    <property type="entry name" value="MoCF_Sase_C"/>
</dbReference>
<evidence type="ECO:0000313" key="7">
    <source>
        <dbReference type="EMBL" id="KAH6610823.1"/>
    </source>
</evidence>
<dbReference type="Pfam" id="PF03473">
    <property type="entry name" value="MOSC"/>
    <property type="match status" value="1"/>
</dbReference>
<dbReference type="InterPro" id="IPR052353">
    <property type="entry name" value="Benzoxazolinone_Detox_Enz"/>
</dbReference>
<dbReference type="CDD" id="cd00207">
    <property type="entry name" value="fer2"/>
    <property type="match status" value="1"/>
</dbReference>
<dbReference type="PROSITE" id="PS51384">
    <property type="entry name" value="FAD_FR"/>
    <property type="match status" value="1"/>
</dbReference>
<dbReference type="InterPro" id="IPR036010">
    <property type="entry name" value="2Fe-2S_ferredoxin-like_sf"/>
</dbReference>
<evidence type="ECO:0000259" key="4">
    <source>
        <dbReference type="PROSITE" id="PS51085"/>
    </source>
</evidence>
<evidence type="ECO:0000259" key="6">
    <source>
        <dbReference type="PROSITE" id="PS51384"/>
    </source>
</evidence>
<dbReference type="PANTHER" id="PTHR30212:SF2">
    <property type="entry name" value="PROTEIN YIIM"/>
    <property type="match status" value="1"/>
</dbReference>
<name>A0A9P8TZM9_9HYPO</name>
<dbReference type="Gene3D" id="6.10.250.1770">
    <property type="match status" value="1"/>
</dbReference>
<dbReference type="InterPro" id="IPR017938">
    <property type="entry name" value="Riboflavin_synthase-like_b-brl"/>
</dbReference>
<dbReference type="GO" id="GO:0051537">
    <property type="term" value="F:2 iron, 2 sulfur cluster binding"/>
    <property type="evidence" value="ECO:0007669"/>
    <property type="project" value="UniProtKB-KW"/>
</dbReference>
<evidence type="ECO:0000256" key="3">
    <source>
        <dbReference type="SAM" id="MobiDB-lite"/>
    </source>
</evidence>
<dbReference type="CDD" id="cd12950">
    <property type="entry name" value="RRP7_Rrp7p"/>
    <property type="match status" value="1"/>
</dbReference>
<dbReference type="Pfam" id="PF00111">
    <property type="entry name" value="Fer2"/>
    <property type="match status" value="1"/>
</dbReference>
<feature type="domain" description="MOSC" evidence="5">
    <location>
        <begin position="39"/>
        <end position="178"/>
    </location>
</feature>
<dbReference type="GO" id="GO:0030151">
    <property type="term" value="F:molybdenum ion binding"/>
    <property type="evidence" value="ECO:0007669"/>
    <property type="project" value="InterPro"/>
</dbReference>
<dbReference type="SUPFAM" id="SSF50800">
    <property type="entry name" value="PK beta-barrel domain-like"/>
    <property type="match status" value="1"/>
</dbReference>